<accession>A0ABM0JNR7</accession>
<evidence type="ECO:0000313" key="3">
    <source>
        <dbReference type="RefSeq" id="XP_005097997.1"/>
    </source>
</evidence>
<protein>
    <submittedName>
        <fullName evidence="3">Prostaglandin-E(2) 9-reductase</fullName>
    </submittedName>
</protein>
<sequence length="316" mass="35537">MATESERYQLSSGRSMPIIGLGTYAPLQGEEEVIEAVKSAVRAGYRHIDCAAIYRNERAVGTALKELFVMGVVKREDIFITSKLWNTCHRPDLVLPNLEKTLDDLGVASVDLYLMHWPMAYKEGGDMCPQDENGKTLFSDVDYVETWQAMEDCRDMGKALDIGLSSFNSKQITRLLEVARVPPVAIQIEVNCHNTNLKLIEFAKSKGIVPIAFAPLSTPSIEPSHTKLLDEPVLKDIAKAHNKTPAQVAIRYLVQQGVASVPKSVTPSRIEENIKVFDFKLSEEEMTKLTSLNKGYRGYDEKIALDHKYYPFYEEF</sequence>
<dbReference type="Pfam" id="PF00248">
    <property type="entry name" value="Aldo_ket_red"/>
    <property type="match status" value="1"/>
</dbReference>
<dbReference type="Proteomes" id="UP000694888">
    <property type="component" value="Unplaced"/>
</dbReference>
<dbReference type="GeneID" id="101862348"/>
<gene>
    <name evidence="3" type="primary">LOC101862348</name>
</gene>
<dbReference type="RefSeq" id="XP_005097997.1">
    <property type="nucleotide sequence ID" value="XM_005097940.2"/>
</dbReference>
<dbReference type="PANTHER" id="PTHR11732">
    <property type="entry name" value="ALDO/KETO REDUCTASE"/>
    <property type="match status" value="1"/>
</dbReference>
<dbReference type="SUPFAM" id="SSF51430">
    <property type="entry name" value="NAD(P)-linked oxidoreductase"/>
    <property type="match status" value="1"/>
</dbReference>
<feature type="domain" description="NADP-dependent oxidoreductase" evidence="1">
    <location>
        <begin position="19"/>
        <end position="293"/>
    </location>
</feature>
<dbReference type="PIRSF" id="PIRSF000097">
    <property type="entry name" value="AKR"/>
    <property type="match status" value="1"/>
</dbReference>
<dbReference type="PRINTS" id="PR00069">
    <property type="entry name" value="ALDKETRDTASE"/>
</dbReference>
<reference evidence="3" key="1">
    <citation type="submission" date="2025-08" db="UniProtKB">
        <authorList>
            <consortium name="RefSeq"/>
        </authorList>
    </citation>
    <scope>IDENTIFICATION</scope>
</reference>
<organism evidence="2 3">
    <name type="scientific">Aplysia californica</name>
    <name type="common">California sea hare</name>
    <dbReference type="NCBI Taxonomy" id="6500"/>
    <lineage>
        <taxon>Eukaryota</taxon>
        <taxon>Metazoa</taxon>
        <taxon>Spiralia</taxon>
        <taxon>Lophotrochozoa</taxon>
        <taxon>Mollusca</taxon>
        <taxon>Gastropoda</taxon>
        <taxon>Heterobranchia</taxon>
        <taxon>Euthyneura</taxon>
        <taxon>Tectipleura</taxon>
        <taxon>Aplysiida</taxon>
        <taxon>Aplysioidea</taxon>
        <taxon>Aplysiidae</taxon>
        <taxon>Aplysia</taxon>
    </lineage>
</organism>
<dbReference type="PROSITE" id="PS00798">
    <property type="entry name" value="ALDOKETO_REDUCTASE_1"/>
    <property type="match status" value="1"/>
</dbReference>
<dbReference type="Gene3D" id="3.20.20.100">
    <property type="entry name" value="NADP-dependent oxidoreductase domain"/>
    <property type="match status" value="1"/>
</dbReference>
<dbReference type="InterPro" id="IPR020471">
    <property type="entry name" value="AKR"/>
</dbReference>
<dbReference type="InterPro" id="IPR018170">
    <property type="entry name" value="Aldo/ket_reductase_CS"/>
</dbReference>
<evidence type="ECO:0000313" key="2">
    <source>
        <dbReference type="Proteomes" id="UP000694888"/>
    </source>
</evidence>
<dbReference type="PROSITE" id="PS00063">
    <property type="entry name" value="ALDOKETO_REDUCTASE_3"/>
    <property type="match status" value="1"/>
</dbReference>
<keyword evidence="2" id="KW-1185">Reference proteome</keyword>
<name>A0ABM0JNR7_APLCA</name>
<dbReference type="InterPro" id="IPR023210">
    <property type="entry name" value="NADP_OxRdtase_dom"/>
</dbReference>
<proteinExistence type="predicted"/>
<evidence type="ECO:0000259" key="1">
    <source>
        <dbReference type="Pfam" id="PF00248"/>
    </source>
</evidence>
<dbReference type="InterPro" id="IPR036812">
    <property type="entry name" value="NAD(P)_OxRdtase_dom_sf"/>
</dbReference>